<dbReference type="Pfam" id="PF00172">
    <property type="entry name" value="Zn_clus"/>
    <property type="match status" value="1"/>
</dbReference>
<reference evidence="6 7" key="1">
    <citation type="submission" date="2024-09" db="EMBL/GenBank/DDBJ databases">
        <title>T2T genomes of carrot and Alternaria dauci and their utility for understanding host-pathogen interaction during carrot leaf blight disease.</title>
        <authorList>
            <person name="Liu W."/>
            <person name="Xu S."/>
            <person name="Ou C."/>
            <person name="Liu X."/>
            <person name="Zhuang F."/>
            <person name="Deng X.W."/>
        </authorList>
    </citation>
    <scope>NUCLEOTIDE SEQUENCE [LARGE SCALE GENOMIC DNA]</scope>
    <source>
        <strain evidence="6 7">A2016</strain>
    </source>
</reference>
<feature type="region of interest" description="Disordered" evidence="4">
    <location>
        <begin position="99"/>
        <end position="130"/>
    </location>
</feature>
<keyword evidence="2" id="KW-0479">Metal-binding</keyword>
<evidence type="ECO:0000256" key="3">
    <source>
        <dbReference type="ARBA" id="ARBA00023242"/>
    </source>
</evidence>
<dbReference type="InterPro" id="IPR001138">
    <property type="entry name" value="Zn2Cys6_DnaBD"/>
</dbReference>
<evidence type="ECO:0000313" key="6">
    <source>
        <dbReference type="EMBL" id="KAL1797318.1"/>
    </source>
</evidence>
<organism evidence="6 7">
    <name type="scientific">Alternaria dauci</name>
    <dbReference type="NCBI Taxonomy" id="48095"/>
    <lineage>
        <taxon>Eukaryota</taxon>
        <taxon>Fungi</taxon>
        <taxon>Dikarya</taxon>
        <taxon>Ascomycota</taxon>
        <taxon>Pezizomycotina</taxon>
        <taxon>Dothideomycetes</taxon>
        <taxon>Pleosporomycetidae</taxon>
        <taxon>Pleosporales</taxon>
        <taxon>Pleosporineae</taxon>
        <taxon>Pleosporaceae</taxon>
        <taxon>Alternaria</taxon>
        <taxon>Alternaria sect. Porri</taxon>
    </lineage>
</organism>
<dbReference type="PROSITE" id="PS00463">
    <property type="entry name" value="ZN2_CY6_FUNGAL_1"/>
    <property type="match status" value="1"/>
</dbReference>
<evidence type="ECO:0000256" key="1">
    <source>
        <dbReference type="ARBA" id="ARBA00004123"/>
    </source>
</evidence>
<proteinExistence type="predicted"/>
<evidence type="ECO:0000259" key="5">
    <source>
        <dbReference type="PROSITE" id="PS50048"/>
    </source>
</evidence>
<dbReference type="PANTHER" id="PTHR31001:SF49">
    <property type="entry name" value="ZN(II)2CYS6 TRANSCRIPTION FACTOR (EUROFUNG)"/>
    <property type="match status" value="1"/>
</dbReference>
<protein>
    <recommendedName>
        <fullName evidence="5">Zn(2)-C6 fungal-type domain-containing protein</fullName>
    </recommendedName>
</protein>
<dbReference type="CDD" id="cd00067">
    <property type="entry name" value="GAL4"/>
    <property type="match status" value="1"/>
</dbReference>
<sequence>MSADGQTPRVVPPSRRRDKPILSCTLCRRRKLKCDRQQPCKTCVDRGLSLSCAYVRSTPASREPKVPTSVHDRIDQLEKLVTNLIGGNAVDLVNPELSSPTQVQHHGEHINPELPGTPDRVRTSDDATSYTNSGHWTSILDSISELREHLDQIPTSTIPRDEILDDVPGPELLFGRCPHATKEELLAALPTRSEADRLISTFFVSMETYPILIHKPTFLRKYNEFWIRPLEAPTMWLGLLYAAFALGSRFQAAMDASQPGSSNVGTNPVRMNFYREKAVQCMILANYTKTPPYTIEAFLLYFGTEFVRSVDSQFSVYMLVGMIVRLCFRMGYHRDPSRFPNISPYRGELRRRKWLVIMSLDLITSAQAGLPRIIMPFMYDTQEPRNLDDEDLDEDMLELPPSRPATELTQLVYSIVLTRVRHIQARILDLVNTSPQPPYREISDIDIDLRRVLDVVPQSSVANTVEDFGSALSPTSMRHLYLDLAFLKAEVMLHRPYLVLGRTDARYAYSRRVCLNASIEMLHFQRKIDAEAQPGGKLCIPGWRISTMSWYMSSVVAQDFLLATTVLVLELDADFVYPVPQAPEPTESEMRLDHAPPTREEIIASLRSAYCIWSRASERSQEARKVATAVKLVLSKAGNTKVMIADSAQTTVPGTQLNITSPSPSFDFNDLGSAVTGSSDPFGTGNGAFGHPLDFGYMPMDFDQSNLPFDWGDVFSDLQTQPYSDYPPRSLF</sequence>
<dbReference type="PANTHER" id="PTHR31001">
    <property type="entry name" value="UNCHARACTERIZED TRANSCRIPTIONAL REGULATORY PROTEIN"/>
    <property type="match status" value="1"/>
</dbReference>
<dbReference type="Gene3D" id="4.10.240.10">
    <property type="entry name" value="Zn(2)-C6 fungal-type DNA-binding domain"/>
    <property type="match status" value="1"/>
</dbReference>
<evidence type="ECO:0000256" key="2">
    <source>
        <dbReference type="ARBA" id="ARBA00022723"/>
    </source>
</evidence>
<comment type="caution">
    <text evidence="6">The sequence shown here is derived from an EMBL/GenBank/DDBJ whole genome shotgun (WGS) entry which is preliminary data.</text>
</comment>
<dbReference type="InterPro" id="IPR050613">
    <property type="entry name" value="Sec_Metabolite_Reg"/>
</dbReference>
<keyword evidence="7" id="KW-1185">Reference proteome</keyword>
<dbReference type="InterPro" id="IPR036864">
    <property type="entry name" value="Zn2-C6_fun-type_DNA-bd_sf"/>
</dbReference>
<gene>
    <name evidence="6" type="ORF">ACET3X_003924</name>
</gene>
<dbReference type="EMBL" id="JBHGVX010000003">
    <property type="protein sequence ID" value="KAL1797318.1"/>
    <property type="molecule type" value="Genomic_DNA"/>
</dbReference>
<dbReference type="InterPro" id="IPR007219">
    <property type="entry name" value="XnlR_reg_dom"/>
</dbReference>
<evidence type="ECO:0000256" key="4">
    <source>
        <dbReference type="SAM" id="MobiDB-lite"/>
    </source>
</evidence>
<dbReference type="SMART" id="SM00906">
    <property type="entry name" value="Fungal_trans"/>
    <property type="match status" value="1"/>
</dbReference>
<dbReference type="Pfam" id="PF04082">
    <property type="entry name" value="Fungal_trans"/>
    <property type="match status" value="1"/>
</dbReference>
<dbReference type="GeneID" id="96084246"/>
<dbReference type="RefSeq" id="XP_069307902.1">
    <property type="nucleotide sequence ID" value="XM_069450073.1"/>
</dbReference>
<dbReference type="SMART" id="SM00066">
    <property type="entry name" value="GAL4"/>
    <property type="match status" value="1"/>
</dbReference>
<keyword evidence="3" id="KW-0539">Nucleus</keyword>
<comment type="subcellular location">
    <subcellularLocation>
        <location evidence="1">Nucleus</location>
    </subcellularLocation>
</comment>
<evidence type="ECO:0000313" key="7">
    <source>
        <dbReference type="Proteomes" id="UP001578633"/>
    </source>
</evidence>
<dbReference type="CDD" id="cd12148">
    <property type="entry name" value="fungal_TF_MHR"/>
    <property type="match status" value="1"/>
</dbReference>
<dbReference type="Proteomes" id="UP001578633">
    <property type="component" value="Chromosome 3"/>
</dbReference>
<feature type="domain" description="Zn(2)-C6 fungal-type" evidence="5">
    <location>
        <begin position="23"/>
        <end position="54"/>
    </location>
</feature>
<dbReference type="SUPFAM" id="SSF57701">
    <property type="entry name" value="Zn2/Cys6 DNA-binding domain"/>
    <property type="match status" value="1"/>
</dbReference>
<accession>A0ABR3ULH5</accession>
<dbReference type="PROSITE" id="PS50048">
    <property type="entry name" value="ZN2_CY6_FUNGAL_2"/>
    <property type="match status" value="1"/>
</dbReference>
<name>A0ABR3ULH5_9PLEO</name>